<evidence type="ECO:0000256" key="7">
    <source>
        <dbReference type="ARBA" id="ARBA00022679"/>
    </source>
</evidence>
<dbReference type="GO" id="GO:0009029">
    <property type="term" value="F:lipid-A 4'-kinase activity"/>
    <property type="evidence" value="ECO:0007669"/>
    <property type="project" value="UniProtKB-UniRule"/>
</dbReference>
<reference evidence="16" key="1">
    <citation type="submission" date="2012-09" db="EMBL/GenBank/DDBJ databases">
        <authorList>
            <person name="Weinstock G."/>
            <person name="Sodergren E."/>
            <person name="Clifton S."/>
            <person name="Fulton L."/>
            <person name="Fulton B."/>
            <person name="Courtney L."/>
            <person name="Fronick C."/>
            <person name="Harrison M."/>
            <person name="Strong C."/>
            <person name="Farmer C."/>
            <person name="Delehaunty K."/>
            <person name="Markovic C."/>
            <person name="Hall O."/>
            <person name="Minx P."/>
            <person name="Tomlinson C."/>
            <person name="Mitreva M."/>
            <person name="Nelson J."/>
            <person name="Hou S."/>
            <person name="Wollam A."/>
            <person name="Pepin K.H."/>
            <person name="Johnson M."/>
            <person name="Bhonagiri V."/>
            <person name="Nash W.E."/>
            <person name="Suruliraj S."/>
            <person name="Warren W."/>
            <person name="Chinwalla A."/>
            <person name="Mardis E.R."/>
            <person name="Wilson R.K."/>
        </authorList>
    </citation>
    <scope>NUCLEOTIDE SEQUENCE [LARGE SCALE GENOMIC DNA]</scope>
    <source>
        <strain evidence="16">OS1</strain>
    </source>
</reference>
<protein>
    <recommendedName>
        <fullName evidence="4 13">Tetraacyldisaccharide 4'-kinase</fullName>
        <ecNumber evidence="3 13">2.7.1.130</ecNumber>
    </recommendedName>
    <alternativeName>
        <fullName evidence="12 13">Lipid A 4'-kinase</fullName>
    </alternativeName>
</protein>
<dbReference type="PANTHER" id="PTHR42724:SF1">
    <property type="entry name" value="TETRAACYLDISACCHARIDE 4'-KINASE, MITOCHONDRIAL-RELATED"/>
    <property type="match status" value="1"/>
</dbReference>
<dbReference type="SUPFAM" id="SSF52540">
    <property type="entry name" value="P-loop containing nucleoside triphosphate hydrolases"/>
    <property type="match status" value="1"/>
</dbReference>
<name>A0A0T5XBC4_9BACT</name>
<evidence type="ECO:0000256" key="1">
    <source>
        <dbReference type="ARBA" id="ARBA00002274"/>
    </source>
</evidence>
<dbReference type="GO" id="GO:0009244">
    <property type="term" value="P:lipopolysaccharide core region biosynthetic process"/>
    <property type="evidence" value="ECO:0007669"/>
    <property type="project" value="TreeGrafter"/>
</dbReference>
<accession>A0A0T5XBC4</accession>
<dbReference type="EC" id="2.7.1.130" evidence="3 13"/>
<keyword evidence="14" id="KW-0472">Membrane</keyword>
<comment type="caution">
    <text evidence="13">Lacks conserved residue(s) required for the propagation of feature annotation.</text>
</comment>
<dbReference type="GO" id="GO:0009245">
    <property type="term" value="P:lipid A biosynthetic process"/>
    <property type="evidence" value="ECO:0007669"/>
    <property type="project" value="UniProtKB-UniRule"/>
</dbReference>
<dbReference type="GO" id="GO:0005886">
    <property type="term" value="C:plasma membrane"/>
    <property type="evidence" value="ECO:0007669"/>
    <property type="project" value="TreeGrafter"/>
</dbReference>
<evidence type="ECO:0000256" key="12">
    <source>
        <dbReference type="ARBA" id="ARBA00029757"/>
    </source>
</evidence>
<dbReference type="Proteomes" id="UP000005273">
    <property type="component" value="Unassembled WGS sequence"/>
</dbReference>
<dbReference type="AlphaFoldDB" id="A0A0T5XBC4"/>
<keyword evidence="6 13" id="KW-0441">Lipid A biosynthesis</keyword>
<keyword evidence="5 13" id="KW-0444">Lipid biosynthesis</keyword>
<evidence type="ECO:0000256" key="2">
    <source>
        <dbReference type="ARBA" id="ARBA00004870"/>
    </source>
</evidence>
<evidence type="ECO:0000256" key="5">
    <source>
        <dbReference type="ARBA" id="ARBA00022516"/>
    </source>
</evidence>
<evidence type="ECO:0000313" key="16">
    <source>
        <dbReference type="Proteomes" id="UP000005273"/>
    </source>
</evidence>
<evidence type="ECO:0000256" key="10">
    <source>
        <dbReference type="ARBA" id="ARBA00022840"/>
    </source>
</evidence>
<evidence type="ECO:0000256" key="4">
    <source>
        <dbReference type="ARBA" id="ARBA00016436"/>
    </source>
</evidence>
<dbReference type="PANTHER" id="PTHR42724">
    <property type="entry name" value="TETRAACYLDISACCHARIDE 4'-KINASE"/>
    <property type="match status" value="1"/>
</dbReference>
<feature type="transmembrane region" description="Helical" evidence="14">
    <location>
        <begin position="21"/>
        <end position="42"/>
    </location>
</feature>
<dbReference type="InterPro" id="IPR027417">
    <property type="entry name" value="P-loop_NTPase"/>
</dbReference>
<gene>
    <name evidence="13" type="primary">lpxK</name>
    <name evidence="15" type="ORF">HMPREF1705_02903</name>
</gene>
<keyword evidence="16" id="KW-1185">Reference proteome</keyword>
<evidence type="ECO:0000256" key="9">
    <source>
        <dbReference type="ARBA" id="ARBA00022777"/>
    </source>
</evidence>
<dbReference type="UniPathway" id="UPA00359">
    <property type="reaction ID" value="UER00482"/>
</dbReference>
<dbReference type="SUPFAM" id="SSF53756">
    <property type="entry name" value="UDP-Glycosyltransferase/glycogen phosphorylase"/>
    <property type="match status" value="1"/>
</dbReference>
<keyword evidence="9 13" id="KW-0418">Kinase</keyword>
<evidence type="ECO:0000256" key="13">
    <source>
        <dbReference type="HAMAP-Rule" id="MF_00409"/>
    </source>
</evidence>
<evidence type="ECO:0000256" key="6">
    <source>
        <dbReference type="ARBA" id="ARBA00022556"/>
    </source>
</evidence>
<evidence type="ECO:0000256" key="11">
    <source>
        <dbReference type="ARBA" id="ARBA00023098"/>
    </source>
</evidence>
<dbReference type="InterPro" id="IPR003758">
    <property type="entry name" value="LpxK"/>
</dbReference>
<dbReference type="Pfam" id="PF02606">
    <property type="entry name" value="LpxK"/>
    <property type="match status" value="1"/>
</dbReference>
<comment type="pathway">
    <text evidence="2 13">Glycolipid biosynthesis; lipid IV(A) biosynthesis; lipid IV(A) from (3R)-3-hydroxytetradecanoyl-[acyl-carrier-protein] and UDP-N-acetyl-alpha-D-glucosamine: step 6/6.</text>
</comment>
<organism evidence="15 16">
    <name type="scientific">Acetomicrobium hydrogeniformans ATCC BAA-1850</name>
    <dbReference type="NCBI Taxonomy" id="592015"/>
    <lineage>
        <taxon>Bacteria</taxon>
        <taxon>Thermotogati</taxon>
        <taxon>Synergistota</taxon>
        <taxon>Synergistia</taxon>
        <taxon>Synergistales</taxon>
        <taxon>Acetomicrobiaceae</taxon>
        <taxon>Acetomicrobium</taxon>
    </lineage>
</organism>
<keyword evidence="11 13" id="KW-0443">Lipid metabolism</keyword>
<dbReference type="eggNOG" id="COG1663">
    <property type="taxonomic scope" value="Bacteria"/>
</dbReference>
<comment type="catalytic activity">
    <reaction evidence="13">
        <text>a lipid A disaccharide + ATP = a lipid IVA + ADP + H(+)</text>
        <dbReference type="Rhea" id="RHEA:67840"/>
        <dbReference type="ChEBI" id="CHEBI:15378"/>
        <dbReference type="ChEBI" id="CHEBI:30616"/>
        <dbReference type="ChEBI" id="CHEBI:176343"/>
        <dbReference type="ChEBI" id="CHEBI:176425"/>
        <dbReference type="ChEBI" id="CHEBI:456216"/>
        <dbReference type="EC" id="2.7.1.130"/>
    </reaction>
</comment>
<evidence type="ECO:0000313" key="15">
    <source>
        <dbReference type="EMBL" id="KRT35661.1"/>
    </source>
</evidence>
<dbReference type="HAMAP" id="MF_00409">
    <property type="entry name" value="LpxK"/>
    <property type="match status" value="1"/>
</dbReference>
<dbReference type="STRING" id="592015.HMPREF1705_02903"/>
<dbReference type="EMBL" id="ACJX03000001">
    <property type="protein sequence ID" value="KRT35661.1"/>
    <property type="molecule type" value="Genomic_DNA"/>
</dbReference>
<comment type="similarity">
    <text evidence="13">Belongs to the LpxK family.</text>
</comment>
<keyword evidence="14" id="KW-1133">Transmembrane helix</keyword>
<proteinExistence type="inferred from homology"/>
<keyword evidence="7 13" id="KW-0808">Transferase</keyword>
<evidence type="ECO:0000256" key="14">
    <source>
        <dbReference type="SAM" id="Phobius"/>
    </source>
</evidence>
<evidence type="ECO:0000256" key="8">
    <source>
        <dbReference type="ARBA" id="ARBA00022741"/>
    </source>
</evidence>
<keyword evidence="10 13" id="KW-0067">ATP-binding</keyword>
<dbReference type="eggNOG" id="COG4370">
    <property type="taxonomic scope" value="Bacteria"/>
</dbReference>
<comment type="function">
    <text evidence="1 13">Transfers the gamma-phosphate of ATP to the 4'-position of a tetraacyldisaccharide 1-phosphate intermediate (termed DS-1-P) to form tetraacyldisaccharide 1,4'-bis-phosphate (lipid IVA).</text>
</comment>
<keyword evidence="8 13" id="KW-0547">Nucleotide-binding</keyword>
<comment type="caution">
    <text evidence="15">The sequence shown here is derived from an EMBL/GenBank/DDBJ whole genome shotgun (WGS) entry which is preliminary data.</text>
</comment>
<evidence type="ECO:0000256" key="3">
    <source>
        <dbReference type="ARBA" id="ARBA00012071"/>
    </source>
</evidence>
<sequence>MVIKMKGFLNKYLEYTRGRAKNFLFGLIFTPLGYIYSLGVVFRNFSFDHGFRSSHEPPLPVISVGNITMGGTNKTPFVEMLARKFMGLGLRPGIITRGYGGKQKGKAPVLIMNGKGDRNEVGDESLLLSSRLPGVPVSVSLDRLAALEKLSSEGNVDIVISDDTFQHRRMVRDADVVLVDATCPFGNGKLFPAGILRESPENLKRAHILVITKADQVKAEKLDALIEEVRKYVPDKPIFTSRLALEKWKRWDGSRLIDAEPLTSGTPVVIFSAIGNPPSFRSFVEKMGLDVRGELRFRDHHLYSGKDLIDIKNYCGALGAKAAICTEKDVYNLPGGFDMGFPILIPSVVTAMGEERSFFESLVETLRPKIVVSSNGHGEDSMACMLIERIKKDLPEAKIYAFPLVGKGKPFQDSGIEIYPPPLDTPSGGVIKYSFLELLRDIRAGLLGHVKRQLDAWGRLRGKIRTPLCVGDVYLLLHALYGQGIPPMLLATAKTVYLRGHFFIEKLILKKKSRIVWTRDEHTARELKKSSVNAVYSGNPIMDLASDNNNWTLEDPWPKAEGYRVLLLPGSRQNAYRDVRLLLNAAELIREQVRANFLMVIAPSIEWDRMASSLDGYSLENGFVKKGEMEVLVSFCPVPAAARRADILLGLGGTANQVCAGLGVPVVSVDDKGKRVQKRLLGEAEVLLKRDPKTLAYETISILRDSERYEAMSSAGKLRMGKPGAIEEISRYVLFELGWKHRHDLYCALRSRFHGYHETLEKKEVKSGVE</sequence>
<dbReference type="NCBIfam" id="TIGR00682">
    <property type="entry name" value="lpxK"/>
    <property type="match status" value="1"/>
</dbReference>
<keyword evidence="14" id="KW-0812">Transmembrane</keyword>
<dbReference type="GO" id="GO:0005524">
    <property type="term" value="F:ATP binding"/>
    <property type="evidence" value="ECO:0007669"/>
    <property type="project" value="UniProtKB-UniRule"/>
</dbReference>